<feature type="compositionally biased region" description="Polar residues" evidence="5">
    <location>
        <begin position="294"/>
        <end position="304"/>
    </location>
</feature>
<protein>
    <recommendedName>
        <fullName evidence="6">MYND-type domain-containing protein</fullName>
    </recommendedName>
</protein>
<reference evidence="7 8" key="1">
    <citation type="submission" date="2023-11" db="EMBL/GenBank/DDBJ databases">
        <title>Draft genome sequence and annotation of the polyextremotolerant black yeast-like fungus Aureobasidium pullulans NRRL 62042.</title>
        <authorList>
            <person name="Dielentheis-Frenken M.R.E."/>
            <person name="Wibberg D."/>
            <person name="Blank L.M."/>
            <person name="Tiso T."/>
        </authorList>
    </citation>
    <scope>NUCLEOTIDE SEQUENCE [LARGE SCALE GENOMIC DNA]</scope>
    <source>
        <strain evidence="7 8">NRRL 62042</strain>
    </source>
</reference>
<organism evidence="7 8">
    <name type="scientific">Aureobasidium pullulans</name>
    <name type="common">Black yeast</name>
    <name type="synonym">Pullularia pullulans</name>
    <dbReference type="NCBI Taxonomy" id="5580"/>
    <lineage>
        <taxon>Eukaryota</taxon>
        <taxon>Fungi</taxon>
        <taxon>Dikarya</taxon>
        <taxon>Ascomycota</taxon>
        <taxon>Pezizomycotina</taxon>
        <taxon>Dothideomycetes</taxon>
        <taxon>Dothideomycetidae</taxon>
        <taxon>Dothideales</taxon>
        <taxon>Saccotheciaceae</taxon>
        <taxon>Aureobasidium</taxon>
    </lineage>
</organism>
<comment type="caution">
    <text evidence="7">The sequence shown here is derived from an EMBL/GenBank/DDBJ whole genome shotgun (WGS) entry which is preliminary data.</text>
</comment>
<evidence type="ECO:0000256" key="2">
    <source>
        <dbReference type="ARBA" id="ARBA00022771"/>
    </source>
</evidence>
<name>A0ABR0TJK8_AURPU</name>
<dbReference type="InterPro" id="IPR002893">
    <property type="entry name" value="Znf_MYND"/>
</dbReference>
<proteinExistence type="predicted"/>
<dbReference type="Proteomes" id="UP001341245">
    <property type="component" value="Unassembled WGS sequence"/>
</dbReference>
<accession>A0ABR0TJK8</accession>
<dbReference type="Gene3D" id="6.10.140.2220">
    <property type="match status" value="1"/>
</dbReference>
<dbReference type="PROSITE" id="PS50865">
    <property type="entry name" value="ZF_MYND_2"/>
    <property type="match status" value="1"/>
</dbReference>
<evidence type="ECO:0000313" key="7">
    <source>
        <dbReference type="EMBL" id="KAK6004638.1"/>
    </source>
</evidence>
<feature type="region of interest" description="Disordered" evidence="5">
    <location>
        <begin position="291"/>
        <end position="314"/>
    </location>
</feature>
<evidence type="ECO:0000256" key="5">
    <source>
        <dbReference type="SAM" id="MobiDB-lite"/>
    </source>
</evidence>
<keyword evidence="1" id="KW-0479">Metal-binding</keyword>
<feature type="domain" description="MYND-type" evidence="6">
    <location>
        <begin position="11"/>
        <end position="47"/>
    </location>
</feature>
<gene>
    <name evidence="7" type="ORF">QM012_008500</name>
</gene>
<sequence>MTSLQIKRCASGSCFKDGTMHCGKCKVTFYCSKACQKDHCTKHKKHCSAHQPMPEGTFEFLKLNRDTRDKVYEDLLVARYTPEQQAEHDSLTNAFGDRLRIRNALDPLEERLMISPGMPLWGVKGYQPLVNARGPLNANKQINEELTSTLFSKNTFWYKIDPSSLAQIKRLVINALKHNFNHIVKSLNMLGDTLESLMIRINSCFHGRVEEMRAEIDSLLIQPTARPVQVMREDNTVFTFTHNNVRKFYTSGFDLCDAFEKLNITVKNFQVYGDLPGEVIRRLNRKFAVAAGAKTSSDTNNNDSGPLPDTSVPVPISASFDSSPSAHNLVGKAGNELVDLIKRMADKHPNDKKMAELAHQFLAFLSKLRGEC</sequence>
<evidence type="ECO:0000259" key="6">
    <source>
        <dbReference type="PROSITE" id="PS50865"/>
    </source>
</evidence>
<keyword evidence="2 4" id="KW-0863">Zinc-finger</keyword>
<dbReference type="EMBL" id="JASGXD010000007">
    <property type="protein sequence ID" value="KAK6004638.1"/>
    <property type="molecule type" value="Genomic_DNA"/>
</dbReference>
<keyword evidence="3" id="KW-0862">Zinc</keyword>
<dbReference type="Pfam" id="PF01753">
    <property type="entry name" value="zf-MYND"/>
    <property type="match status" value="1"/>
</dbReference>
<evidence type="ECO:0000256" key="4">
    <source>
        <dbReference type="PROSITE-ProRule" id="PRU00134"/>
    </source>
</evidence>
<evidence type="ECO:0000256" key="3">
    <source>
        <dbReference type="ARBA" id="ARBA00022833"/>
    </source>
</evidence>
<dbReference type="SUPFAM" id="SSF144232">
    <property type="entry name" value="HIT/MYND zinc finger-like"/>
    <property type="match status" value="1"/>
</dbReference>
<evidence type="ECO:0000256" key="1">
    <source>
        <dbReference type="ARBA" id="ARBA00022723"/>
    </source>
</evidence>
<evidence type="ECO:0000313" key="8">
    <source>
        <dbReference type="Proteomes" id="UP001341245"/>
    </source>
</evidence>
<keyword evidence="8" id="KW-1185">Reference proteome</keyword>